<gene>
    <name evidence="3" type="primary">hpaC</name>
    <name evidence="3" type="ORF">GCM10009720_28130</name>
</gene>
<evidence type="ECO:0000313" key="3">
    <source>
        <dbReference type="EMBL" id="GAA2045637.1"/>
    </source>
</evidence>
<dbReference type="PANTHER" id="PTHR30466:SF1">
    <property type="entry name" value="FMN REDUCTASE (NADH) RUTF"/>
    <property type="match status" value="1"/>
</dbReference>
<dbReference type="InterPro" id="IPR050268">
    <property type="entry name" value="NADH-dep_flavin_reductase"/>
</dbReference>
<dbReference type="Pfam" id="PF01613">
    <property type="entry name" value="Flavin_Reduct"/>
    <property type="match status" value="1"/>
</dbReference>
<dbReference type="PANTHER" id="PTHR30466">
    <property type="entry name" value="FLAVIN REDUCTASE"/>
    <property type="match status" value="1"/>
</dbReference>
<sequence length="168" mass="18391">MTNLNENQLQFRQAMAHLAAAVNIVTTEGPHGKLGITVTAVCSVTDSPPTVLVCVNQRSAAHDIFQKNGNVAINVLAGEQSQLAQHFAGATEVPMEERFAWDIWDDDAKAPSLRDARVALVGRVSDTYSRGTHTVMFVEIDSIRTRNEAEALIYDSRDFHKVSQLTAV</sequence>
<dbReference type="InterPro" id="IPR012349">
    <property type="entry name" value="Split_barrel_FMN-bd"/>
</dbReference>
<comment type="caution">
    <text evidence="3">The sequence shown here is derived from an EMBL/GenBank/DDBJ whole genome shotgun (WGS) entry which is preliminary data.</text>
</comment>
<dbReference type="RefSeq" id="WP_343959881.1">
    <property type="nucleotide sequence ID" value="NZ_BAAAMN010000064.1"/>
</dbReference>
<proteinExistence type="predicted"/>
<keyword evidence="1" id="KW-0560">Oxidoreductase</keyword>
<evidence type="ECO:0000313" key="4">
    <source>
        <dbReference type="Proteomes" id="UP001501461"/>
    </source>
</evidence>
<reference evidence="4" key="1">
    <citation type="journal article" date="2019" name="Int. J. Syst. Evol. Microbiol.">
        <title>The Global Catalogue of Microorganisms (GCM) 10K type strain sequencing project: providing services to taxonomists for standard genome sequencing and annotation.</title>
        <authorList>
            <consortium name="The Broad Institute Genomics Platform"/>
            <consortium name="The Broad Institute Genome Sequencing Center for Infectious Disease"/>
            <person name="Wu L."/>
            <person name="Ma J."/>
        </authorList>
    </citation>
    <scope>NUCLEOTIDE SEQUENCE [LARGE SCALE GENOMIC DNA]</scope>
    <source>
        <strain evidence="4">JCM 13595</strain>
    </source>
</reference>
<keyword evidence="4" id="KW-1185">Reference proteome</keyword>
<evidence type="ECO:0000259" key="2">
    <source>
        <dbReference type="SMART" id="SM00903"/>
    </source>
</evidence>
<dbReference type="SMART" id="SM00903">
    <property type="entry name" value="Flavin_Reduct"/>
    <property type="match status" value="1"/>
</dbReference>
<name>A0ABP5GJQ6_9MICC</name>
<dbReference type="InterPro" id="IPR002563">
    <property type="entry name" value="Flavin_Rdtase-like_dom"/>
</dbReference>
<feature type="domain" description="Flavin reductase like" evidence="2">
    <location>
        <begin position="15"/>
        <end position="161"/>
    </location>
</feature>
<evidence type="ECO:0000256" key="1">
    <source>
        <dbReference type="ARBA" id="ARBA00023002"/>
    </source>
</evidence>
<protein>
    <submittedName>
        <fullName evidence="3">4-hydroxyphenylacetate 3-monooxygenase, reductase component</fullName>
    </submittedName>
</protein>
<accession>A0ABP5GJQ6</accession>
<dbReference type="SUPFAM" id="SSF50475">
    <property type="entry name" value="FMN-binding split barrel"/>
    <property type="match status" value="1"/>
</dbReference>
<organism evidence="3 4">
    <name type="scientific">Yaniella flava</name>
    <dbReference type="NCBI Taxonomy" id="287930"/>
    <lineage>
        <taxon>Bacteria</taxon>
        <taxon>Bacillati</taxon>
        <taxon>Actinomycetota</taxon>
        <taxon>Actinomycetes</taxon>
        <taxon>Micrococcales</taxon>
        <taxon>Micrococcaceae</taxon>
        <taxon>Yaniella</taxon>
    </lineage>
</organism>
<dbReference type="Gene3D" id="2.30.110.10">
    <property type="entry name" value="Electron Transport, Fmn-binding Protein, Chain A"/>
    <property type="match status" value="1"/>
</dbReference>
<dbReference type="EMBL" id="BAAAMN010000064">
    <property type="protein sequence ID" value="GAA2045637.1"/>
    <property type="molecule type" value="Genomic_DNA"/>
</dbReference>
<dbReference type="Proteomes" id="UP001501461">
    <property type="component" value="Unassembled WGS sequence"/>
</dbReference>